<dbReference type="PANTHER" id="PTHR42899">
    <property type="entry name" value="SPERMATOGENESIS-ASSOCIATED PROTEIN 20"/>
    <property type="match status" value="1"/>
</dbReference>
<dbReference type="GO" id="GO:0005975">
    <property type="term" value="P:carbohydrate metabolic process"/>
    <property type="evidence" value="ECO:0007669"/>
    <property type="project" value="InterPro"/>
</dbReference>
<dbReference type="SUPFAM" id="SSF48208">
    <property type="entry name" value="Six-hairpin glycosidases"/>
    <property type="match status" value="1"/>
</dbReference>
<dbReference type="PIRSF" id="PIRSF006402">
    <property type="entry name" value="UCP006402_thioredoxin"/>
    <property type="match status" value="1"/>
</dbReference>
<accession>A0A1B6FCC5</accession>
<name>A0A1B6FCC5_9HEMI</name>
<dbReference type="InterPro" id="IPR024705">
    <property type="entry name" value="Ssp411"/>
</dbReference>
<dbReference type="SUPFAM" id="SSF52833">
    <property type="entry name" value="Thioredoxin-like"/>
    <property type="match status" value="1"/>
</dbReference>
<reference evidence="2" key="1">
    <citation type="submission" date="2015-11" db="EMBL/GenBank/DDBJ databases">
        <title>De novo transcriptome assembly of four potential Pierce s Disease insect vectors from Arizona vineyards.</title>
        <authorList>
            <person name="Tassone E.E."/>
        </authorList>
    </citation>
    <scope>NUCLEOTIDE SEQUENCE</scope>
</reference>
<dbReference type="PANTHER" id="PTHR42899:SF1">
    <property type="entry name" value="SPERMATOGENESIS-ASSOCIATED PROTEIN 20"/>
    <property type="match status" value="1"/>
</dbReference>
<dbReference type="EMBL" id="GECZ01021938">
    <property type="protein sequence ID" value="JAS47831.1"/>
    <property type="molecule type" value="Transcribed_RNA"/>
</dbReference>
<dbReference type="Gene3D" id="1.50.10.10">
    <property type="match status" value="1"/>
</dbReference>
<proteinExistence type="predicted"/>
<evidence type="ECO:0000313" key="2">
    <source>
        <dbReference type="EMBL" id="JAS47831.1"/>
    </source>
</evidence>
<dbReference type="InterPro" id="IPR036249">
    <property type="entry name" value="Thioredoxin-like_sf"/>
</dbReference>
<sequence>MFSGRTSPCPIILSIIRRAKSSENKCPRCILVPKQICSDKPAFAKVFCNQRFYSNHDREVLTKMAASAEADVRLPKHTNRLIDSKSPYLLQHAHNPVDWYPWGEEAFEKARKEDKLIFLSVGYSTCHWCHVMERESFENEDIAKIMNEHFVNIKVDREERPDVDKVYMTFVQACSGSGGWPMSVFLKPDLKPVSGGTYYPPEDNYGRRGFKSELLKWVKEWKNNKAQWSRVGDSVTEVIRNATVFEVPMSENLISGIVPGAECWQLCMEQLADHYEPTYGGFGLAPKFPQPGNLVFLFHAYARNPTDKKCSSLKDMGLHTLNMMARGGIHDHIAQGFARYSTDMKWHVPHFEKMLYDQAQLAVVYSTAYLITQDPLYQDVVRDILTYVGRDLSHKEGGFYSAEDADSLPTAKSKEKREGAFCVWTDQEICELLDRSVAANSSIKLSQLFSFHYNVKPGGNVDPVQVQVVKDKSVSLHRIDSIDDLNLQILQLTRGKEKDPHKELIGQNVLMIVKSEAQTAAQFGLDESTVRSELAKARQILYDERQKRPRPHLDDKILTSWNGLMISGYAKAGEALHNESYIERAVRAAKFVKTYLYVSDTNKLLRSCYTAKDGSVAQISSPIEGFLDDYAFLIQGLLDLYESSLDAQWLEWAEQLQKRQDELFWDVGTAGYFSTPHQSDLILRLKEDQDGAEPGGNSVACQNLLRLGAMLDRPDYRDKAAKLLASFTSRLNNVPISLPQLTSALMLYHDSPTLITITGKSDDTETAALLSVVRSRYIPGRVLLLADNNTSSIVYRSSESVQRMKPSDGHQSAYVCRHRTCSLPVHTPHDLAALLDTSSS</sequence>
<dbReference type="InterPro" id="IPR008928">
    <property type="entry name" value="6-hairpin_glycosidase_sf"/>
</dbReference>
<dbReference type="InterPro" id="IPR012341">
    <property type="entry name" value="6hp_glycosidase-like_sf"/>
</dbReference>
<dbReference type="Gene3D" id="3.40.30.10">
    <property type="entry name" value="Glutaredoxin"/>
    <property type="match status" value="1"/>
</dbReference>
<protein>
    <recommendedName>
        <fullName evidence="1">Spermatogenesis-associated protein 20-like TRX domain-containing protein</fullName>
    </recommendedName>
</protein>
<gene>
    <name evidence="2" type="ORF">g.35866</name>
</gene>
<dbReference type="Pfam" id="PF03190">
    <property type="entry name" value="Thioredox_DsbH"/>
    <property type="match status" value="1"/>
</dbReference>
<dbReference type="InterPro" id="IPR004879">
    <property type="entry name" value="Ssp411-like_TRX"/>
</dbReference>
<organism evidence="2">
    <name type="scientific">Cuerna arida</name>
    <dbReference type="NCBI Taxonomy" id="1464854"/>
    <lineage>
        <taxon>Eukaryota</taxon>
        <taxon>Metazoa</taxon>
        <taxon>Ecdysozoa</taxon>
        <taxon>Arthropoda</taxon>
        <taxon>Hexapoda</taxon>
        <taxon>Insecta</taxon>
        <taxon>Pterygota</taxon>
        <taxon>Neoptera</taxon>
        <taxon>Paraneoptera</taxon>
        <taxon>Hemiptera</taxon>
        <taxon>Auchenorrhyncha</taxon>
        <taxon>Membracoidea</taxon>
        <taxon>Cicadellidae</taxon>
        <taxon>Cicadellinae</taxon>
        <taxon>Proconiini</taxon>
        <taxon>Cuerna</taxon>
    </lineage>
</organism>
<feature type="domain" description="Spermatogenesis-associated protein 20-like TRX" evidence="1">
    <location>
        <begin position="78"/>
        <end position="238"/>
    </location>
</feature>
<dbReference type="CDD" id="cd02955">
    <property type="entry name" value="SSP411"/>
    <property type="match status" value="1"/>
</dbReference>
<dbReference type="AlphaFoldDB" id="A0A1B6FCC5"/>
<evidence type="ECO:0000259" key="1">
    <source>
        <dbReference type="Pfam" id="PF03190"/>
    </source>
</evidence>